<accession>A0A5C3FFB2</accession>
<dbReference type="EMBL" id="OOIQ01000001">
    <property type="protein sequence ID" value="SPO42387.1"/>
    <property type="molecule type" value="Genomic_DNA"/>
</dbReference>
<proteinExistence type="predicted"/>
<evidence type="ECO:0000313" key="1">
    <source>
        <dbReference type="EMBL" id="SPO42387.1"/>
    </source>
</evidence>
<gene>
    <name evidence="1" type="ORF">PSANT_00070</name>
</gene>
<evidence type="ECO:0000313" key="2">
    <source>
        <dbReference type="Proteomes" id="UP000325008"/>
    </source>
</evidence>
<reference evidence="1" key="1">
    <citation type="submission" date="2018-03" db="EMBL/GenBank/DDBJ databases">
        <authorList>
            <person name="Guldener U."/>
        </authorList>
    </citation>
    <scope>NUCLEOTIDE SEQUENCE [LARGE SCALE GENOMIC DNA]</scope>
    <source>
        <strain evidence="1">ATCC34888</strain>
    </source>
</reference>
<organism evidence="1 2">
    <name type="scientific">Pseudozyma antarctica</name>
    <name type="common">Yeast</name>
    <name type="synonym">Candida antarctica</name>
    <dbReference type="NCBI Taxonomy" id="84753"/>
    <lineage>
        <taxon>Eukaryota</taxon>
        <taxon>Fungi</taxon>
        <taxon>Dikarya</taxon>
        <taxon>Basidiomycota</taxon>
        <taxon>Ustilaginomycotina</taxon>
        <taxon>Ustilaginomycetes</taxon>
        <taxon>Ustilaginales</taxon>
        <taxon>Ustilaginaceae</taxon>
        <taxon>Moesziomyces</taxon>
    </lineage>
</organism>
<dbReference type="AlphaFoldDB" id="A0A5C3FFB2"/>
<sequence>MWPDSSGLTASLRRLRGANAANAHMGVHGWLHDCELAHGLLPNRFCLIQDNAPLQAGGFMDQRDLTRSLIVSSSHDPAS</sequence>
<keyword evidence="2" id="KW-1185">Reference proteome</keyword>
<protein>
    <submittedName>
        <fullName evidence="1">Uncharacterized protein</fullName>
    </submittedName>
</protein>
<dbReference type="Proteomes" id="UP000325008">
    <property type="component" value="Unassembled WGS sequence"/>
</dbReference>
<name>A0A5C3FFB2_PSEA2</name>
<comment type="caution">
    <text evidence="1">The sequence shown here is derived from an EMBL/GenBank/DDBJ whole genome shotgun (WGS) entry which is preliminary data.</text>
</comment>